<evidence type="ECO:0000313" key="10">
    <source>
        <dbReference type="EMBL" id="SMB88212.1"/>
    </source>
</evidence>
<name>A0A1W1V4D0_DESTI</name>
<dbReference type="NCBIfam" id="TIGR01145">
    <property type="entry name" value="ATP_synt_delta"/>
    <property type="match status" value="1"/>
</dbReference>
<dbReference type="SUPFAM" id="SSF47928">
    <property type="entry name" value="N-terminal domain of the delta subunit of the F1F0-ATP synthase"/>
    <property type="match status" value="1"/>
</dbReference>
<feature type="coiled-coil region" evidence="9">
    <location>
        <begin position="10"/>
        <end position="44"/>
    </location>
</feature>
<dbReference type="STRING" id="656914.SAMN00017405_1856"/>
<keyword evidence="2 8" id="KW-0813">Transport</keyword>
<dbReference type="EMBL" id="FWWT01000015">
    <property type="protein sequence ID" value="SMB88212.1"/>
    <property type="molecule type" value="Genomic_DNA"/>
</dbReference>
<dbReference type="RefSeq" id="WP_084052835.1">
    <property type="nucleotide sequence ID" value="NZ_FWWT01000015.1"/>
</dbReference>
<comment type="similarity">
    <text evidence="8">Belongs to the ATPase delta chain family.</text>
</comment>
<dbReference type="PRINTS" id="PR00125">
    <property type="entry name" value="ATPASEDELTA"/>
</dbReference>
<keyword evidence="11" id="KW-1185">Reference proteome</keyword>
<dbReference type="AlphaFoldDB" id="A0A1W1V4D0"/>
<keyword evidence="6 8" id="KW-0139">CF(1)</keyword>
<dbReference type="NCBIfam" id="NF004403">
    <property type="entry name" value="PRK05758.2-4"/>
    <property type="match status" value="1"/>
</dbReference>
<keyword evidence="5 8" id="KW-0472">Membrane</keyword>
<accession>A0A1W1V4D0</accession>
<dbReference type="Gene3D" id="1.10.520.20">
    <property type="entry name" value="N-terminal domain of the delta subunit of the F1F0-ATP synthase"/>
    <property type="match status" value="1"/>
</dbReference>
<evidence type="ECO:0000256" key="3">
    <source>
        <dbReference type="ARBA" id="ARBA00022781"/>
    </source>
</evidence>
<keyword evidence="3 8" id="KW-0375">Hydrogen ion transport</keyword>
<keyword evidence="4 8" id="KW-0406">Ion transport</keyword>
<dbReference type="GO" id="GO:0045259">
    <property type="term" value="C:proton-transporting ATP synthase complex"/>
    <property type="evidence" value="ECO:0007669"/>
    <property type="project" value="UniProtKB-KW"/>
</dbReference>
<proteinExistence type="inferred from homology"/>
<reference evidence="10 11" key="1">
    <citation type="submission" date="2017-04" db="EMBL/GenBank/DDBJ databases">
        <authorList>
            <person name="Afonso C.L."/>
            <person name="Miller P.J."/>
            <person name="Scott M.A."/>
            <person name="Spackman E."/>
            <person name="Goraichik I."/>
            <person name="Dimitrov K.M."/>
            <person name="Suarez D.L."/>
            <person name="Swayne D.E."/>
        </authorList>
    </citation>
    <scope>NUCLEOTIDE SEQUENCE [LARGE SCALE GENOMIC DNA]</scope>
    <source>
        <strain evidence="10 11">DSM 11270</strain>
    </source>
</reference>
<dbReference type="PROSITE" id="PS00389">
    <property type="entry name" value="ATPASE_DELTA"/>
    <property type="match status" value="1"/>
</dbReference>
<dbReference type="GO" id="GO:0005886">
    <property type="term" value="C:plasma membrane"/>
    <property type="evidence" value="ECO:0007669"/>
    <property type="project" value="UniProtKB-SubCell"/>
</dbReference>
<dbReference type="HAMAP" id="MF_01416">
    <property type="entry name" value="ATP_synth_delta_bact"/>
    <property type="match status" value="1"/>
</dbReference>
<keyword evidence="7 8" id="KW-0066">ATP synthesis</keyword>
<evidence type="ECO:0000256" key="7">
    <source>
        <dbReference type="ARBA" id="ARBA00023310"/>
    </source>
</evidence>
<dbReference type="InterPro" id="IPR026015">
    <property type="entry name" value="ATP_synth_OSCP/delta_N_sf"/>
</dbReference>
<protein>
    <recommendedName>
        <fullName evidence="8">ATP synthase subunit delta</fullName>
    </recommendedName>
    <alternativeName>
        <fullName evidence="8">ATP synthase F(1) sector subunit delta</fullName>
    </alternativeName>
    <alternativeName>
        <fullName evidence="8">F-type ATPase subunit delta</fullName>
        <shortName evidence="8">F-ATPase subunit delta</shortName>
    </alternativeName>
</protein>
<dbReference type="NCBIfam" id="NF004402">
    <property type="entry name" value="PRK05758.2-2"/>
    <property type="match status" value="1"/>
</dbReference>
<dbReference type="Proteomes" id="UP000192731">
    <property type="component" value="Unassembled WGS sequence"/>
</dbReference>
<evidence type="ECO:0000256" key="5">
    <source>
        <dbReference type="ARBA" id="ARBA00023136"/>
    </source>
</evidence>
<dbReference type="PANTHER" id="PTHR11910">
    <property type="entry name" value="ATP SYNTHASE DELTA CHAIN"/>
    <property type="match status" value="1"/>
</dbReference>
<sequence>MKNKAVARRYAQALFEIAQEKEAIDLYEEELKFIIEEIKNSKNLELTWVNKEIVTDEKRNIFKEIFGDKVSEIILNTLFVLIDKHRELILEGILEVYQQYADESRNIQDAEVSSAVQLTDKDFNELTEKLSAMTGKNIRLTVKVDPSIIGGLVVRIGDKVIDGSVVKRLSVMKKRMKNAQFSRIGVRD</sequence>
<gene>
    <name evidence="8" type="primary">atpH</name>
    <name evidence="10" type="ORF">SAMN00017405_1856</name>
</gene>
<evidence type="ECO:0000256" key="2">
    <source>
        <dbReference type="ARBA" id="ARBA00022448"/>
    </source>
</evidence>
<evidence type="ECO:0000256" key="9">
    <source>
        <dbReference type="SAM" id="Coils"/>
    </source>
</evidence>
<keyword evidence="9" id="KW-0175">Coiled coil</keyword>
<evidence type="ECO:0000313" key="11">
    <source>
        <dbReference type="Proteomes" id="UP000192731"/>
    </source>
</evidence>
<organism evidence="10 11">
    <name type="scientific">Desulfonispora thiosulfatigenes DSM 11270</name>
    <dbReference type="NCBI Taxonomy" id="656914"/>
    <lineage>
        <taxon>Bacteria</taxon>
        <taxon>Bacillati</taxon>
        <taxon>Bacillota</taxon>
        <taxon>Clostridia</taxon>
        <taxon>Eubacteriales</taxon>
        <taxon>Peptococcaceae</taxon>
        <taxon>Desulfonispora</taxon>
    </lineage>
</organism>
<evidence type="ECO:0000256" key="1">
    <source>
        <dbReference type="ARBA" id="ARBA00004370"/>
    </source>
</evidence>
<comment type="function">
    <text evidence="8">F(1)F(0) ATP synthase produces ATP from ADP in the presence of a proton or sodium gradient. F-type ATPases consist of two structural domains, F(1) containing the extramembraneous catalytic core and F(0) containing the membrane proton channel, linked together by a central stalk and a peripheral stalk. During catalysis, ATP synthesis in the catalytic domain of F(1) is coupled via a rotary mechanism of the central stalk subunits to proton translocation.</text>
</comment>
<evidence type="ECO:0000256" key="4">
    <source>
        <dbReference type="ARBA" id="ARBA00023065"/>
    </source>
</evidence>
<dbReference type="Pfam" id="PF00213">
    <property type="entry name" value="OSCP"/>
    <property type="match status" value="1"/>
</dbReference>
<keyword evidence="8" id="KW-1003">Cell membrane</keyword>
<comment type="subcellular location">
    <subcellularLocation>
        <location evidence="8">Cell membrane</location>
        <topology evidence="8">Peripheral membrane protein</topology>
    </subcellularLocation>
    <subcellularLocation>
        <location evidence="1">Membrane</location>
    </subcellularLocation>
</comment>
<comment type="function">
    <text evidence="8">This protein is part of the stalk that links CF(0) to CF(1). It either transmits conformational changes from CF(0) to CF(1) or is implicated in proton conduction.</text>
</comment>
<evidence type="ECO:0000256" key="6">
    <source>
        <dbReference type="ARBA" id="ARBA00023196"/>
    </source>
</evidence>
<dbReference type="GO" id="GO:0046933">
    <property type="term" value="F:proton-transporting ATP synthase activity, rotational mechanism"/>
    <property type="evidence" value="ECO:0007669"/>
    <property type="project" value="UniProtKB-UniRule"/>
</dbReference>
<dbReference type="OrthoDB" id="9802471at2"/>
<dbReference type="InterPro" id="IPR000711">
    <property type="entry name" value="ATPase_OSCP/dsu"/>
</dbReference>
<dbReference type="InterPro" id="IPR020781">
    <property type="entry name" value="ATPase_OSCP/d_CS"/>
</dbReference>
<evidence type="ECO:0000256" key="8">
    <source>
        <dbReference type="HAMAP-Rule" id="MF_01416"/>
    </source>
</evidence>